<name>A0A174Z0B8_9FIRM</name>
<dbReference type="InterPro" id="IPR013324">
    <property type="entry name" value="RNA_pol_sigma_r3/r4-like"/>
</dbReference>
<evidence type="ECO:0000256" key="4">
    <source>
        <dbReference type="ARBA" id="ARBA00023163"/>
    </source>
</evidence>
<comment type="similarity">
    <text evidence="1">Belongs to the sigma-70 factor family. ECF subfamily.</text>
</comment>
<keyword evidence="4" id="KW-0804">Transcription</keyword>
<sequence length="164" mass="19532">MAEDKGFEKIIERNGKSIYKIAFVYMKNRFDADDVYQEVLLRYLKYRPHFENCEHEKNWFVAVTINACKSFKTSAWQRHNVTVDDDSWSQILADNTESREISQDDTVMDALMQLDDDTRLIMQMYYYEGYSVKEISIMTKLKETSVYMRLSRGRKKMGKILSEQ</sequence>
<dbReference type="CDD" id="cd06171">
    <property type="entry name" value="Sigma70_r4"/>
    <property type="match status" value="1"/>
</dbReference>
<dbReference type="GO" id="GO:0006352">
    <property type="term" value="P:DNA-templated transcription initiation"/>
    <property type="evidence" value="ECO:0007669"/>
    <property type="project" value="InterPro"/>
</dbReference>
<evidence type="ECO:0000256" key="3">
    <source>
        <dbReference type="ARBA" id="ARBA00023082"/>
    </source>
</evidence>
<dbReference type="Proteomes" id="UP000095621">
    <property type="component" value="Unassembled WGS sequence"/>
</dbReference>
<feature type="domain" description="RNA polymerase sigma factor 70 region 4 type 2" evidence="6">
    <location>
        <begin position="107"/>
        <end position="157"/>
    </location>
</feature>
<dbReference type="Gene3D" id="1.10.10.10">
    <property type="entry name" value="Winged helix-like DNA-binding domain superfamily/Winged helix DNA-binding domain"/>
    <property type="match status" value="1"/>
</dbReference>
<dbReference type="InterPro" id="IPR007627">
    <property type="entry name" value="RNA_pol_sigma70_r2"/>
</dbReference>
<evidence type="ECO:0000259" key="6">
    <source>
        <dbReference type="Pfam" id="PF08281"/>
    </source>
</evidence>
<dbReference type="PANTHER" id="PTHR43133:SF51">
    <property type="entry name" value="RNA POLYMERASE SIGMA FACTOR"/>
    <property type="match status" value="1"/>
</dbReference>
<dbReference type="EMBL" id="CZBU01000002">
    <property type="protein sequence ID" value="CUQ76350.1"/>
    <property type="molecule type" value="Genomic_DNA"/>
</dbReference>
<evidence type="ECO:0000256" key="2">
    <source>
        <dbReference type="ARBA" id="ARBA00023015"/>
    </source>
</evidence>
<proteinExistence type="inferred from homology"/>
<dbReference type="InterPro" id="IPR013249">
    <property type="entry name" value="RNA_pol_sigma70_r4_t2"/>
</dbReference>
<dbReference type="InterPro" id="IPR014284">
    <property type="entry name" value="RNA_pol_sigma-70_dom"/>
</dbReference>
<keyword evidence="2" id="KW-0805">Transcription regulation</keyword>
<dbReference type="Pfam" id="PF04542">
    <property type="entry name" value="Sigma70_r2"/>
    <property type="match status" value="1"/>
</dbReference>
<dbReference type="GO" id="GO:0003677">
    <property type="term" value="F:DNA binding"/>
    <property type="evidence" value="ECO:0007669"/>
    <property type="project" value="InterPro"/>
</dbReference>
<dbReference type="AlphaFoldDB" id="A0A174Z0B8"/>
<dbReference type="SUPFAM" id="SSF88659">
    <property type="entry name" value="Sigma3 and sigma4 domains of RNA polymerase sigma factors"/>
    <property type="match status" value="1"/>
</dbReference>
<evidence type="ECO:0000313" key="8">
    <source>
        <dbReference type="Proteomes" id="UP000095621"/>
    </source>
</evidence>
<dbReference type="InterPro" id="IPR039425">
    <property type="entry name" value="RNA_pol_sigma-70-like"/>
</dbReference>
<feature type="domain" description="RNA polymerase sigma-70 region 2" evidence="5">
    <location>
        <begin position="10"/>
        <end position="76"/>
    </location>
</feature>
<dbReference type="SUPFAM" id="SSF88946">
    <property type="entry name" value="Sigma2 domain of RNA polymerase sigma factors"/>
    <property type="match status" value="1"/>
</dbReference>
<dbReference type="GO" id="GO:0016987">
    <property type="term" value="F:sigma factor activity"/>
    <property type="evidence" value="ECO:0007669"/>
    <property type="project" value="UniProtKB-KW"/>
</dbReference>
<keyword evidence="3" id="KW-0731">Sigma factor</keyword>
<dbReference type="InterPro" id="IPR036388">
    <property type="entry name" value="WH-like_DNA-bd_sf"/>
</dbReference>
<evidence type="ECO:0000313" key="7">
    <source>
        <dbReference type="EMBL" id="CUQ76350.1"/>
    </source>
</evidence>
<protein>
    <submittedName>
        <fullName evidence="7">RNA polymerase sigma factor sigV</fullName>
    </submittedName>
</protein>
<reference evidence="7 8" key="1">
    <citation type="submission" date="2015-09" db="EMBL/GenBank/DDBJ databases">
        <authorList>
            <consortium name="Pathogen Informatics"/>
        </authorList>
    </citation>
    <scope>NUCLEOTIDE SEQUENCE [LARGE SCALE GENOMIC DNA]</scope>
    <source>
        <strain evidence="7 8">2789STDY5834875</strain>
    </source>
</reference>
<dbReference type="Pfam" id="PF08281">
    <property type="entry name" value="Sigma70_r4_2"/>
    <property type="match status" value="1"/>
</dbReference>
<gene>
    <name evidence="7" type="primary">sigV_2</name>
    <name evidence="7" type="ORF">ERS852490_01005</name>
</gene>
<dbReference type="Gene3D" id="1.10.1740.10">
    <property type="match status" value="1"/>
</dbReference>
<dbReference type="RefSeq" id="WP_055215058.1">
    <property type="nucleotide sequence ID" value="NZ_CZBU01000002.1"/>
</dbReference>
<evidence type="ECO:0000259" key="5">
    <source>
        <dbReference type="Pfam" id="PF04542"/>
    </source>
</evidence>
<accession>A0A174Z0B8</accession>
<dbReference type="PANTHER" id="PTHR43133">
    <property type="entry name" value="RNA POLYMERASE ECF-TYPE SIGMA FACTO"/>
    <property type="match status" value="1"/>
</dbReference>
<organism evidence="7 8">
    <name type="scientific">Lachnospira eligens</name>
    <dbReference type="NCBI Taxonomy" id="39485"/>
    <lineage>
        <taxon>Bacteria</taxon>
        <taxon>Bacillati</taxon>
        <taxon>Bacillota</taxon>
        <taxon>Clostridia</taxon>
        <taxon>Lachnospirales</taxon>
        <taxon>Lachnospiraceae</taxon>
        <taxon>Lachnospira</taxon>
    </lineage>
</organism>
<evidence type="ECO:0000256" key="1">
    <source>
        <dbReference type="ARBA" id="ARBA00010641"/>
    </source>
</evidence>
<dbReference type="NCBIfam" id="TIGR02937">
    <property type="entry name" value="sigma70-ECF"/>
    <property type="match status" value="1"/>
</dbReference>
<dbReference type="InterPro" id="IPR013325">
    <property type="entry name" value="RNA_pol_sigma_r2"/>
</dbReference>